<accession>A0ABV6QE75</accession>
<sequence length="225" mass="23102">MDVLVLLIFAGFFATLTVAATANGGLLRASMRRTKLFQGVALVAGTVLVPLDLSVAAYGTIGGGQSTLADIAARLLLLNVAASCGIAALHSYLRRPGFASEDDMDLPTRGLASGNDGRGLASDLPATGGVGTNTVVMARVSATATNHVSARATEPALRLGVLGWVGPLVALVAVAGMVLLDQMRNHADIAAVRPVWAVYSVLICVISAYALLRQRARGAIDPQEG</sequence>
<protein>
    <submittedName>
        <fullName evidence="2">Uncharacterized protein</fullName>
    </submittedName>
</protein>
<keyword evidence="1" id="KW-0472">Membrane</keyword>
<reference evidence="2 3" key="1">
    <citation type="submission" date="2024-09" db="EMBL/GenBank/DDBJ databases">
        <authorList>
            <person name="Sun Q."/>
            <person name="Mori K."/>
        </authorList>
    </citation>
    <scope>NUCLEOTIDE SEQUENCE [LARGE SCALE GENOMIC DNA]</scope>
    <source>
        <strain evidence="2 3">CGMCC 1.15906</strain>
    </source>
</reference>
<gene>
    <name evidence="2" type="ORF">ACFFGN_02615</name>
</gene>
<feature type="transmembrane region" description="Helical" evidence="1">
    <location>
        <begin position="35"/>
        <end position="59"/>
    </location>
</feature>
<evidence type="ECO:0000256" key="1">
    <source>
        <dbReference type="SAM" id="Phobius"/>
    </source>
</evidence>
<dbReference type="RefSeq" id="WP_380043614.1">
    <property type="nucleotide sequence ID" value="NZ_JBHLTC010000001.1"/>
</dbReference>
<feature type="transmembrane region" description="Helical" evidence="1">
    <location>
        <begin position="71"/>
        <end position="93"/>
    </location>
</feature>
<evidence type="ECO:0000313" key="2">
    <source>
        <dbReference type="EMBL" id="MFC0622935.1"/>
    </source>
</evidence>
<keyword evidence="1" id="KW-0812">Transmembrane</keyword>
<evidence type="ECO:0000313" key="3">
    <source>
        <dbReference type="Proteomes" id="UP001589890"/>
    </source>
</evidence>
<keyword evidence="1" id="KW-1133">Transmembrane helix</keyword>
<comment type="caution">
    <text evidence="2">The sequence shown here is derived from an EMBL/GenBank/DDBJ whole genome shotgun (WGS) entry which is preliminary data.</text>
</comment>
<name>A0ABV6QE75_9ACTN</name>
<organism evidence="2 3">
    <name type="scientific">Kribbella deserti</name>
    <dbReference type="NCBI Taxonomy" id="1926257"/>
    <lineage>
        <taxon>Bacteria</taxon>
        <taxon>Bacillati</taxon>
        <taxon>Actinomycetota</taxon>
        <taxon>Actinomycetes</taxon>
        <taxon>Propionibacteriales</taxon>
        <taxon>Kribbellaceae</taxon>
        <taxon>Kribbella</taxon>
    </lineage>
</organism>
<dbReference type="EMBL" id="JBHLTC010000001">
    <property type="protein sequence ID" value="MFC0622935.1"/>
    <property type="molecule type" value="Genomic_DNA"/>
</dbReference>
<proteinExistence type="predicted"/>
<feature type="transmembrane region" description="Helical" evidence="1">
    <location>
        <begin position="192"/>
        <end position="212"/>
    </location>
</feature>
<feature type="transmembrane region" description="Helical" evidence="1">
    <location>
        <begin position="161"/>
        <end position="180"/>
    </location>
</feature>
<dbReference type="Proteomes" id="UP001589890">
    <property type="component" value="Unassembled WGS sequence"/>
</dbReference>
<keyword evidence="3" id="KW-1185">Reference proteome</keyword>